<accession>A0A098GBC1</accession>
<protein>
    <submittedName>
        <fullName evidence="7">Putative sodium/calcium exchanger protein</fullName>
    </submittedName>
</protein>
<proteinExistence type="predicted"/>
<evidence type="ECO:0000256" key="5">
    <source>
        <dbReference type="SAM" id="Phobius"/>
    </source>
</evidence>
<feature type="transmembrane region" description="Helical" evidence="5">
    <location>
        <begin position="76"/>
        <end position="97"/>
    </location>
</feature>
<keyword evidence="8" id="KW-1185">Reference proteome</keyword>
<keyword evidence="3 5" id="KW-1133">Transmembrane helix</keyword>
<evidence type="ECO:0000259" key="6">
    <source>
        <dbReference type="Pfam" id="PF01699"/>
    </source>
</evidence>
<feature type="transmembrane region" description="Helical" evidence="5">
    <location>
        <begin position="310"/>
        <end position="329"/>
    </location>
</feature>
<dbReference type="KEGG" id="lfa:LFA_pA0179"/>
<dbReference type="Pfam" id="PF01699">
    <property type="entry name" value="Na_Ca_ex"/>
    <property type="match status" value="2"/>
</dbReference>
<feature type="transmembrane region" description="Helical" evidence="5">
    <location>
        <begin position="258"/>
        <end position="280"/>
    </location>
</feature>
<keyword evidence="7" id="KW-0614">Plasmid</keyword>
<dbReference type="RefSeq" id="WP_045097859.1">
    <property type="nucleotide sequence ID" value="NZ_LN614828.1"/>
</dbReference>
<feature type="domain" description="Sodium/calcium exchanger membrane region" evidence="6">
    <location>
        <begin position="189"/>
        <end position="327"/>
    </location>
</feature>
<feature type="transmembrane region" description="Helical" evidence="5">
    <location>
        <begin position="286"/>
        <end position="303"/>
    </location>
</feature>
<sequence>MIITVLLLLISSVFIYLSCEFFVNGIEWVGHKFNVTKNATGTILAAFGTALPESVVTFVAVVFGTTPAQKEIGVGAAIGGPLVLATIAYAVVGWTFITTKSNNEKRILSKTTELRLGYDQMWFMKIFICKIAIGLFAFGFKPWLGIGFLVAYALYVRQEMKGTDDPEHLDFIEPLKIRPHDNNPSQTWALLQTILSLIVIFISSHIFVHQLGIIGPSLGLPPQMVALLLSPIATELPEIMNAVIWVSQGKQILALANISGAMMIQATVPSALGIFFTPWILDNASIWGAVITMVSILGLYLLLRKSALTGLRLSYFGLFYVVFAVGLYFI</sequence>
<gene>
    <name evidence="7" type="ORF">LFA_pA0179</name>
</gene>
<name>A0A098GBC1_9GAMM</name>
<evidence type="ECO:0000256" key="4">
    <source>
        <dbReference type="ARBA" id="ARBA00023136"/>
    </source>
</evidence>
<keyword evidence="2 5" id="KW-0812">Transmembrane</keyword>
<comment type="subcellular location">
    <subcellularLocation>
        <location evidence="1">Membrane</location>
        <topology evidence="1">Multi-pass membrane protein</topology>
    </subcellularLocation>
</comment>
<dbReference type="AlphaFoldDB" id="A0A098GBC1"/>
<dbReference type="OrthoDB" id="9786081at2"/>
<feature type="transmembrane region" description="Helical" evidence="5">
    <location>
        <begin position="122"/>
        <end position="155"/>
    </location>
</feature>
<dbReference type="HOGENOM" id="CLU_072251_0_0_6"/>
<dbReference type="GO" id="GO:0005262">
    <property type="term" value="F:calcium channel activity"/>
    <property type="evidence" value="ECO:0007669"/>
    <property type="project" value="TreeGrafter"/>
</dbReference>
<dbReference type="GO" id="GO:0008273">
    <property type="term" value="F:calcium, potassium:sodium antiporter activity"/>
    <property type="evidence" value="ECO:0007669"/>
    <property type="project" value="TreeGrafter"/>
</dbReference>
<feature type="domain" description="Sodium/calcium exchanger membrane region" evidence="6">
    <location>
        <begin position="5"/>
        <end position="156"/>
    </location>
</feature>
<evidence type="ECO:0000313" key="8">
    <source>
        <dbReference type="Proteomes" id="UP000032430"/>
    </source>
</evidence>
<reference evidence="8" key="1">
    <citation type="submission" date="2014-09" db="EMBL/GenBank/DDBJ databases">
        <authorList>
            <person name="Gomez-Valero L."/>
        </authorList>
    </citation>
    <scope>NUCLEOTIDE SEQUENCE [LARGE SCALE GENOMIC DNA]</scope>
    <source>
        <strain evidence="8">ATCC700992</strain>
        <plasmid evidence="8">LLAP10_pA</plasmid>
    </source>
</reference>
<organism evidence="7 8">
    <name type="scientific">Legionella fallonii LLAP-10</name>
    <dbReference type="NCBI Taxonomy" id="1212491"/>
    <lineage>
        <taxon>Bacteria</taxon>
        <taxon>Pseudomonadati</taxon>
        <taxon>Pseudomonadota</taxon>
        <taxon>Gammaproteobacteria</taxon>
        <taxon>Legionellales</taxon>
        <taxon>Legionellaceae</taxon>
        <taxon>Legionella</taxon>
    </lineage>
</organism>
<feature type="transmembrane region" description="Helical" evidence="5">
    <location>
        <begin position="43"/>
        <end position="64"/>
    </location>
</feature>
<feature type="transmembrane region" description="Helical" evidence="5">
    <location>
        <begin position="188"/>
        <end position="208"/>
    </location>
</feature>
<evidence type="ECO:0000256" key="3">
    <source>
        <dbReference type="ARBA" id="ARBA00022989"/>
    </source>
</evidence>
<geneLocation type="plasmid" evidence="8">
    <name>LLAP10_pA</name>
</geneLocation>
<keyword evidence="4 5" id="KW-0472">Membrane</keyword>
<dbReference type="EMBL" id="LN614828">
    <property type="protein sequence ID" value="CEG59277.1"/>
    <property type="molecule type" value="Genomic_DNA"/>
</dbReference>
<evidence type="ECO:0000313" key="7">
    <source>
        <dbReference type="EMBL" id="CEG59277.1"/>
    </source>
</evidence>
<evidence type="ECO:0000256" key="1">
    <source>
        <dbReference type="ARBA" id="ARBA00004141"/>
    </source>
</evidence>
<dbReference type="Gene3D" id="1.20.1420.30">
    <property type="entry name" value="NCX, central ion-binding region"/>
    <property type="match status" value="2"/>
</dbReference>
<feature type="transmembrane region" description="Helical" evidence="5">
    <location>
        <begin position="228"/>
        <end position="246"/>
    </location>
</feature>
<dbReference type="GO" id="GO:0005886">
    <property type="term" value="C:plasma membrane"/>
    <property type="evidence" value="ECO:0007669"/>
    <property type="project" value="TreeGrafter"/>
</dbReference>
<dbReference type="InterPro" id="IPR004837">
    <property type="entry name" value="NaCa_Exmemb"/>
</dbReference>
<dbReference type="GO" id="GO:0006874">
    <property type="term" value="P:intracellular calcium ion homeostasis"/>
    <property type="evidence" value="ECO:0007669"/>
    <property type="project" value="TreeGrafter"/>
</dbReference>
<dbReference type="InterPro" id="IPR044880">
    <property type="entry name" value="NCX_ion-bd_dom_sf"/>
</dbReference>
<dbReference type="PANTHER" id="PTHR10846">
    <property type="entry name" value="SODIUM/POTASSIUM/CALCIUM EXCHANGER"/>
    <property type="match status" value="1"/>
</dbReference>
<dbReference type="InterPro" id="IPR004481">
    <property type="entry name" value="K/Na/Ca-exchanger"/>
</dbReference>
<dbReference type="PANTHER" id="PTHR10846:SF8">
    <property type="entry name" value="INNER MEMBRANE PROTEIN YRBG"/>
    <property type="match status" value="1"/>
</dbReference>
<evidence type="ECO:0000256" key="2">
    <source>
        <dbReference type="ARBA" id="ARBA00022692"/>
    </source>
</evidence>
<dbReference type="Proteomes" id="UP000032430">
    <property type="component" value="Plasmid II"/>
</dbReference>